<comment type="function">
    <text evidence="6">Probably catalyzes the deacetylation of acetylated carbohydrates an important step in the degradation of oligosaccharides.</text>
</comment>
<dbReference type="SUPFAM" id="SSF88713">
    <property type="entry name" value="Glycoside hydrolase/deacetylase"/>
    <property type="match status" value="1"/>
</dbReference>
<feature type="binding site" evidence="6">
    <location>
        <position position="123"/>
    </location>
    <ligand>
        <name>Mg(2+)</name>
        <dbReference type="ChEBI" id="CHEBI:18420"/>
    </ligand>
</feature>
<keyword evidence="5 6" id="KW-0119">Carbohydrate metabolism</keyword>
<evidence type="ECO:0000256" key="4">
    <source>
        <dbReference type="ARBA" id="ARBA00022842"/>
    </source>
</evidence>
<comment type="subunit">
    <text evidence="6">Homodimer.</text>
</comment>
<comment type="caution">
    <text evidence="7">The sequence shown here is derived from an EMBL/GenBank/DDBJ whole genome shotgun (WGS) entry which is preliminary data.</text>
</comment>
<evidence type="ECO:0000256" key="1">
    <source>
        <dbReference type="ARBA" id="ARBA00001946"/>
    </source>
</evidence>
<dbReference type="GO" id="GO:0046872">
    <property type="term" value="F:metal ion binding"/>
    <property type="evidence" value="ECO:0007669"/>
    <property type="project" value="UniProtKB-KW"/>
</dbReference>
<dbReference type="GO" id="GO:0016811">
    <property type="term" value="F:hydrolase activity, acting on carbon-nitrogen (but not peptide) bonds, in linear amides"/>
    <property type="evidence" value="ECO:0007669"/>
    <property type="project" value="UniProtKB-UniRule"/>
</dbReference>
<organism evidence="7 8">
    <name type="scientific">Saccharococcus thermophilus</name>
    <dbReference type="NCBI Taxonomy" id="29396"/>
    <lineage>
        <taxon>Bacteria</taxon>
        <taxon>Bacillati</taxon>
        <taxon>Bacillota</taxon>
        <taxon>Bacilli</taxon>
        <taxon>Bacillales</taxon>
        <taxon>Anoxybacillaceae</taxon>
        <taxon>Saccharococcus</taxon>
    </lineage>
</organism>
<evidence type="ECO:0000256" key="6">
    <source>
        <dbReference type="HAMAP-Rule" id="MF_01246"/>
    </source>
</evidence>
<reference evidence="7 8" key="1">
    <citation type="submission" date="2020-03" db="EMBL/GenBank/DDBJ databases">
        <title>Genomic Encyclopedia of Archaeal and Bacterial Type Strains, Phase II (KMG-II): from individual species to whole genera.</title>
        <authorList>
            <person name="Goeker M."/>
        </authorList>
    </citation>
    <scope>NUCLEOTIDE SEQUENCE [LARGE SCALE GENOMIC DNA]</scope>
    <source>
        <strain evidence="7 8">DSM 4749</strain>
    </source>
</reference>
<comment type="similarity">
    <text evidence="6">Belongs to the YdjC deacetylase family.</text>
</comment>
<evidence type="ECO:0000313" key="7">
    <source>
        <dbReference type="EMBL" id="NIK14388.1"/>
    </source>
</evidence>
<dbReference type="HAMAP" id="MF_01246">
    <property type="entry name" value="COD"/>
    <property type="match status" value="1"/>
</dbReference>
<dbReference type="InterPro" id="IPR022948">
    <property type="entry name" value="COD_ChbG_bac"/>
</dbReference>
<sequence>MAIYCIINADDFGYSKGVNYGILEAFQHGIVTSTTMMVNMPGTEHAVRLAKENPALGVGIHFVLTCGKPILVDVPSLVNEDGEFRKRDAQLFYADPGDIERELTAQLETFLSFGLTPTHIDSHHHVHEHPCVFPIVQKLAEQYDLPIRPVRTKKTCHLRAVDVFLHQFYGRGLTKEYFLSLFDEVNDGQTIEVMCHPAYIDVPLFTGSSYCSERVNELAILTDPDVRDALEKRGVKRITYRELKQM</sequence>
<protein>
    <recommendedName>
        <fullName evidence="6">Carbohydrate deacetylase</fullName>
        <ecNumber evidence="6">3.5.1.-</ecNumber>
    </recommendedName>
</protein>
<dbReference type="NCBIfam" id="NF002559">
    <property type="entry name" value="PRK02134.1"/>
    <property type="match status" value="1"/>
</dbReference>
<dbReference type="PANTHER" id="PTHR31609">
    <property type="entry name" value="YDJC DEACETYLASE FAMILY MEMBER"/>
    <property type="match status" value="1"/>
</dbReference>
<dbReference type="RefSeq" id="WP_166908607.1">
    <property type="nucleotide sequence ID" value="NZ_JAASRS010000001.1"/>
</dbReference>
<dbReference type="Proteomes" id="UP000532769">
    <property type="component" value="Unassembled WGS sequence"/>
</dbReference>
<keyword evidence="3 6" id="KW-0378">Hydrolase</keyword>
<evidence type="ECO:0000256" key="5">
    <source>
        <dbReference type="ARBA" id="ARBA00023277"/>
    </source>
</evidence>
<name>A0A846MBU9_9BACL</name>
<dbReference type="EMBL" id="JAASRS010000001">
    <property type="protein sequence ID" value="NIK14388.1"/>
    <property type="molecule type" value="Genomic_DNA"/>
</dbReference>
<evidence type="ECO:0000256" key="3">
    <source>
        <dbReference type="ARBA" id="ARBA00022801"/>
    </source>
</evidence>
<dbReference type="InterPro" id="IPR006879">
    <property type="entry name" value="YdjC-like"/>
</dbReference>
<dbReference type="Gene3D" id="3.20.20.370">
    <property type="entry name" value="Glycoside hydrolase/deacetylase"/>
    <property type="match status" value="1"/>
</dbReference>
<dbReference type="CDD" id="cd10803">
    <property type="entry name" value="YdjC_EF3048_like"/>
    <property type="match status" value="1"/>
</dbReference>
<comment type="cofactor">
    <cofactor evidence="1 6">
        <name>Mg(2+)</name>
        <dbReference type="ChEBI" id="CHEBI:18420"/>
    </cofactor>
</comment>
<dbReference type="PANTHER" id="PTHR31609:SF1">
    <property type="entry name" value="CARBOHYDRATE DEACETYLASE"/>
    <property type="match status" value="1"/>
</dbReference>
<dbReference type="GO" id="GO:0019213">
    <property type="term" value="F:deacetylase activity"/>
    <property type="evidence" value="ECO:0007669"/>
    <property type="project" value="TreeGrafter"/>
</dbReference>
<gene>
    <name evidence="7" type="ORF">BDD39_000898</name>
</gene>
<dbReference type="AlphaFoldDB" id="A0A846MBU9"/>
<dbReference type="GO" id="GO:0000272">
    <property type="term" value="P:polysaccharide catabolic process"/>
    <property type="evidence" value="ECO:0007669"/>
    <property type="project" value="InterPro"/>
</dbReference>
<proteinExistence type="inferred from homology"/>
<evidence type="ECO:0000313" key="8">
    <source>
        <dbReference type="Proteomes" id="UP000532769"/>
    </source>
</evidence>
<keyword evidence="4 6" id="KW-0460">Magnesium</keyword>
<evidence type="ECO:0000256" key="2">
    <source>
        <dbReference type="ARBA" id="ARBA00022723"/>
    </source>
</evidence>
<feature type="binding site" evidence="6">
    <location>
        <position position="61"/>
    </location>
    <ligand>
        <name>Mg(2+)</name>
        <dbReference type="ChEBI" id="CHEBI:18420"/>
    </ligand>
</feature>
<keyword evidence="2 6" id="KW-0479">Metal-binding</keyword>
<keyword evidence="8" id="KW-1185">Reference proteome</keyword>
<accession>A0A846MBU9</accession>
<dbReference type="InterPro" id="IPR011330">
    <property type="entry name" value="Glyco_hydro/deAcase_b/a-brl"/>
</dbReference>
<dbReference type="Pfam" id="PF04794">
    <property type="entry name" value="YdjC"/>
    <property type="match status" value="1"/>
</dbReference>
<dbReference type="EC" id="3.5.1.-" evidence="6"/>